<dbReference type="Proteomes" id="UP001165122">
    <property type="component" value="Unassembled WGS sequence"/>
</dbReference>
<evidence type="ECO:0000256" key="1">
    <source>
        <dbReference type="SAM" id="SignalP"/>
    </source>
</evidence>
<name>A0A9W7FP07_9STRA</name>
<dbReference type="InterPro" id="IPR000182">
    <property type="entry name" value="GNAT_dom"/>
</dbReference>
<keyword evidence="4" id="KW-1185">Reference proteome</keyword>
<proteinExistence type="predicted"/>
<keyword evidence="1" id="KW-0732">Signal</keyword>
<dbReference type="AlphaFoldDB" id="A0A9W7FP07"/>
<comment type="caution">
    <text evidence="3">The sequence shown here is derived from an EMBL/GenBank/DDBJ whole genome shotgun (WGS) entry which is preliminary data.</text>
</comment>
<accession>A0A9W7FP07</accession>
<organism evidence="3 4">
    <name type="scientific">Triparma laevis f. longispina</name>
    <dbReference type="NCBI Taxonomy" id="1714387"/>
    <lineage>
        <taxon>Eukaryota</taxon>
        <taxon>Sar</taxon>
        <taxon>Stramenopiles</taxon>
        <taxon>Ochrophyta</taxon>
        <taxon>Bolidophyceae</taxon>
        <taxon>Parmales</taxon>
        <taxon>Triparmaceae</taxon>
        <taxon>Triparma</taxon>
    </lineage>
</organism>
<dbReference type="PROSITE" id="PS51186">
    <property type="entry name" value="GNAT"/>
    <property type="match status" value="1"/>
</dbReference>
<protein>
    <recommendedName>
        <fullName evidence="2">N-acetyltransferase domain-containing protein</fullName>
    </recommendedName>
</protein>
<evidence type="ECO:0000259" key="2">
    <source>
        <dbReference type="PROSITE" id="PS51186"/>
    </source>
</evidence>
<dbReference type="CDD" id="cd04301">
    <property type="entry name" value="NAT_SF"/>
    <property type="match status" value="1"/>
</dbReference>
<dbReference type="GO" id="GO:0016747">
    <property type="term" value="F:acyltransferase activity, transferring groups other than amino-acyl groups"/>
    <property type="evidence" value="ECO:0007669"/>
    <property type="project" value="InterPro"/>
</dbReference>
<reference evidence="4" key="1">
    <citation type="journal article" date="2023" name="Commun. Biol.">
        <title>Genome analysis of Parmales, the sister group of diatoms, reveals the evolutionary specialization of diatoms from phago-mixotrophs to photoautotrophs.</title>
        <authorList>
            <person name="Ban H."/>
            <person name="Sato S."/>
            <person name="Yoshikawa S."/>
            <person name="Yamada K."/>
            <person name="Nakamura Y."/>
            <person name="Ichinomiya M."/>
            <person name="Sato N."/>
            <person name="Blanc-Mathieu R."/>
            <person name="Endo H."/>
            <person name="Kuwata A."/>
            <person name="Ogata H."/>
        </authorList>
    </citation>
    <scope>NUCLEOTIDE SEQUENCE [LARGE SCALE GENOMIC DNA]</scope>
    <source>
        <strain evidence="4">NIES 3700</strain>
    </source>
</reference>
<dbReference type="EMBL" id="BRXW01000231">
    <property type="protein sequence ID" value="GMI15446.1"/>
    <property type="molecule type" value="Genomic_DNA"/>
</dbReference>
<dbReference type="Pfam" id="PF00583">
    <property type="entry name" value="Acetyltransf_1"/>
    <property type="match status" value="1"/>
</dbReference>
<dbReference type="InterPro" id="IPR016181">
    <property type="entry name" value="Acyl_CoA_acyltransferase"/>
</dbReference>
<evidence type="ECO:0000313" key="3">
    <source>
        <dbReference type="EMBL" id="GMI15446.1"/>
    </source>
</evidence>
<feature type="domain" description="N-acetyltransferase" evidence="2">
    <location>
        <begin position="72"/>
        <end position="240"/>
    </location>
</feature>
<dbReference type="OrthoDB" id="249099at2759"/>
<feature type="chain" id="PRO_5040799211" description="N-acetyltransferase domain-containing protein" evidence="1">
    <location>
        <begin position="24"/>
        <end position="250"/>
    </location>
</feature>
<sequence length="250" mass="27563">MNRSSISAYISALLLLQFLAVNTFILSPPLHSHAPLRSSSIQRSSPLHALKGGINVEPMENAYGSLVNDCATFFVDSFWSDKAETGSLTTGQRSTLLRRQEAEFRNRYGTSRNGKLVVARMKNLGDIVGVAGVEIADVTAGKNPMSSVPIMSNLAVGKQTRRRGVGGKLISGVENIVRGWDSDWLYLYVESTNRKAIKLYRKKGYRECGLDKDAKSLVPLENGGLTSKQVVCKVMRKRINGSFFQKLFNT</sequence>
<dbReference type="Gene3D" id="3.40.630.30">
    <property type="match status" value="1"/>
</dbReference>
<feature type="signal peptide" evidence="1">
    <location>
        <begin position="1"/>
        <end position="23"/>
    </location>
</feature>
<evidence type="ECO:0000313" key="4">
    <source>
        <dbReference type="Proteomes" id="UP001165122"/>
    </source>
</evidence>
<dbReference type="PANTHER" id="PTHR47443:SF3">
    <property type="entry name" value="GCN5-RELATED N-ACETYLTRANSFERASE 4, CHLOROPLASTIC"/>
    <property type="match status" value="1"/>
</dbReference>
<gene>
    <name evidence="3" type="ORF">TrLO_g6589</name>
</gene>
<dbReference type="SUPFAM" id="SSF55729">
    <property type="entry name" value="Acyl-CoA N-acyltransferases (Nat)"/>
    <property type="match status" value="1"/>
</dbReference>
<dbReference type="PANTHER" id="PTHR47443">
    <property type="entry name" value="ACYL-COA N-ACYLTRANSFERASES (NAT) SUPERFAMILY PROTEIN"/>
    <property type="match status" value="1"/>
</dbReference>